<feature type="binding site" evidence="7">
    <location>
        <position position="260"/>
    </location>
    <ligand>
        <name>shikimate</name>
        <dbReference type="ChEBI" id="CHEBI:36208"/>
    </ligand>
</feature>
<feature type="domain" description="SDH C-terminal" evidence="9">
    <location>
        <begin position="253"/>
        <end position="283"/>
    </location>
</feature>
<dbReference type="NCBIfam" id="TIGR00507">
    <property type="entry name" value="aroE"/>
    <property type="match status" value="1"/>
</dbReference>
<dbReference type="Pfam" id="PF18317">
    <property type="entry name" value="SDH_C"/>
    <property type="match status" value="1"/>
</dbReference>
<dbReference type="GO" id="GO:0019632">
    <property type="term" value="P:shikimate metabolic process"/>
    <property type="evidence" value="ECO:0007669"/>
    <property type="project" value="InterPro"/>
</dbReference>
<dbReference type="AlphaFoldDB" id="A3IXL2"/>
<dbReference type="Proteomes" id="UP000003781">
    <property type="component" value="Unassembled WGS sequence"/>
</dbReference>
<comment type="subunit">
    <text evidence="7">Homodimer.</text>
</comment>
<dbReference type="InterPro" id="IPR046346">
    <property type="entry name" value="Aminoacid_DH-like_N_sf"/>
</dbReference>
<feature type="active site" description="Proton acceptor" evidence="7">
    <location>
        <position position="72"/>
    </location>
</feature>
<dbReference type="GO" id="GO:0009423">
    <property type="term" value="P:chorismate biosynthetic process"/>
    <property type="evidence" value="ECO:0007669"/>
    <property type="project" value="UniProtKB-UniRule"/>
</dbReference>
<dbReference type="RefSeq" id="WP_008278122.1">
    <property type="nucleotide sequence ID" value="NZ_AAXW01000067.1"/>
</dbReference>
<feature type="binding site" evidence="7">
    <location>
        <position position="68"/>
    </location>
    <ligand>
        <name>shikimate</name>
        <dbReference type="ChEBI" id="CHEBI:36208"/>
    </ligand>
</feature>
<evidence type="ECO:0000259" key="9">
    <source>
        <dbReference type="Pfam" id="PF18317"/>
    </source>
</evidence>
<comment type="function">
    <text evidence="7">Involved in the biosynthesis of the chorismate, which leads to the biosynthesis of aromatic amino acids. Catalyzes the reversible NADPH linked reduction of 3-dehydroshikimate (DHSA) to yield shikimate (SA).</text>
</comment>
<feature type="domain" description="Shikimate dehydrogenase substrate binding N-terminal" evidence="8">
    <location>
        <begin position="13"/>
        <end position="95"/>
    </location>
</feature>
<dbReference type="InterPro" id="IPR041121">
    <property type="entry name" value="SDH_C"/>
</dbReference>
<comment type="caution">
    <text evidence="7">Lacks conserved residue(s) required for the propagation of feature annotation.</text>
</comment>
<feature type="binding site" evidence="7">
    <location>
        <position position="253"/>
    </location>
    <ligand>
        <name>NADP(+)</name>
        <dbReference type="ChEBI" id="CHEBI:58349"/>
    </ligand>
</feature>
<dbReference type="Gene3D" id="3.40.50.10860">
    <property type="entry name" value="Leucine Dehydrogenase, chain A, domain 1"/>
    <property type="match status" value="1"/>
</dbReference>
<comment type="similarity">
    <text evidence="7">Belongs to the shikimate dehydrogenase family.</text>
</comment>
<dbReference type="PANTHER" id="PTHR21089:SF1">
    <property type="entry name" value="BIFUNCTIONAL 3-DEHYDROQUINATE DEHYDRATASE_SHIKIMATE DEHYDROGENASE, CHLOROPLASTIC"/>
    <property type="match status" value="1"/>
</dbReference>
<dbReference type="SUPFAM" id="SSF53223">
    <property type="entry name" value="Aminoacid dehydrogenase-like, N-terminal domain"/>
    <property type="match status" value="1"/>
</dbReference>
<dbReference type="GO" id="GO:0004764">
    <property type="term" value="F:shikimate 3-dehydrogenase (NADP+) activity"/>
    <property type="evidence" value="ECO:0007669"/>
    <property type="project" value="UniProtKB-UniRule"/>
</dbReference>
<dbReference type="PANTHER" id="PTHR21089">
    <property type="entry name" value="SHIKIMATE DEHYDROGENASE"/>
    <property type="match status" value="1"/>
</dbReference>
<feature type="binding site" evidence="7">
    <location>
        <begin position="21"/>
        <end position="23"/>
    </location>
    <ligand>
        <name>shikimate</name>
        <dbReference type="ChEBI" id="CHEBI:36208"/>
    </ligand>
</feature>
<dbReference type="SUPFAM" id="SSF51735">
    <property type="entry name" value="NAD(P)-binding Rossmann-fold domains"/>
    <property type="match status" value="1"/>
</dbReference>
<feature type="binding site" evidence="7">
    <location>
        <position position="232"/>
    </location>
    <ligand>
        <name>shikimate</name>
        <dbReference type="ChEBI" id="CHEBI:36208"/>
    </ligand>
</feature>
<sequence>MSIITGKTKLLGIIGHPVEHSLSPVMQNAEIERLGVDYIYIPFPVKPENLQTALDGFATIGVMGFNATIPHKQAIIPLLSEVTTTAKLVGAVNTVWRTETGWKGTNTDVIGFVTPLKALNRDWNTIKPIILGNGGAARAVVVGLVELGCRHICVVGRDKDKLGQFKQSWDNSELQASITVHSWDELSGMVSESQLIVNTTPIGMFPHTDNSPVDSDLWDKFSNTAIAYDLIYNPSPTQFLKDAKQQGLTIIDGLDMLVYQGAAALEIWLQQPVSADVMSQALKQVLFS</sequence>
<evidence type="ECO:0000256" key="7">
    <source>
        <dbReference type="HAMAP-Rule" id="MF_00222"/>
    </source>
</evidence>
<evidence type="ECO:0000259" key="8">
    <source>
        <dbReference type="Pfam" id="PF08501"/>
    </source>
</evidence>
<dbReference type="OrthoDB" id="9792692at2"/>
<organism evidence="10 11">
    <name type="scientific">Crocosphaera chwakensis CCY0110</name>
    <dbReference type="NCBI Taxonomy" id="391612"/>
    <lineage>
        <taxon>Bacteria</taxon>
        <taxon>Bacillati</taxon>
        <taxon>Cyanobacteriota</taxon>
        <taxon>Cyanophyceae</taxon>
        <taxon>Oscillatoriophycideae</taxon>
        <taxon>Chroococcales</taxon>
        <taxon>Aphanothecaceae</taxon>
        <taxon>Crocosphaera</taxon>
        <taxon>Crocosphaera chwakensis</taxon>
    </lineage>
</organism>
<feature type="binding site" evidence="7">
    <location>
        <position position="230"/>
    </location>
    <ligand>
        <name>NADP(+)</name>
        <dbReference type="ChEBI" id="CHEBI:58349"/>
    </ligand>
</feature>
<evidence type="ECO:0000313" key="10">
    <source>
        <dbReference type="EMBL" id="EAZ88768.1"/>
    </source>
</evidence>
<evidence type="ECO:0000256" key="2">
    <source>
        <dbReference type="ARBA" id="ARBA00012962"/>
    </source>
</evidence>
<feature type="binding site" evidence="7">
    <location>
        <position position="93"/>
    </location>
    <ligand>
        <name>shikimate</name>
        <dbReference type="ChEBI" id="CHEBI:36208"/>
    </ligand>
</feature>
<dbReference type="GO" id="GO:0050661">
    <property type="term" value="F:NADP binding"/>
    <property type="evidence" value="ECO:0007669"/>
    <property type="project" value="InterPro"/>
</dbReference>
<gene>
    <name evidence="7" type="primary">aroE</name>
    <name evidence="10" type="ORF">CY0110_09370</name>
</gene>
<evidence type="ECO:0000256" key="3">
    <source>
        <dbReference type="ARBA" id="ARBA00022605"/>
    </source>
</evidence>
<evidence type="ECO:0000256" key="1">
    <source>
        <dbReference type="ARBA" id="ARBA00004871"/>
    </source>
</evidence>
<dbReference type="Gene3D" id="3.40.50.720">
    <property type="entry name" value="NAD(P)-binding Rossmann-like Domain"/>
    <property type="match status" value="1"/>
</dbReference>
<dbReference type="EC" id="1.1.1.25" evidence="2 7"/>
<dbReference type="Pfam" id="PF08501">
    <property type="entry name" value="Shikimate_dh_N"/>
    <property type="match status" value="1"/>
</dbReference>
<dbReference type="InterPro" id="IPR022893">
    <property type="entry name" value="Shikimate_DH_fam"/>
</dbReference>
<feature type="binding site" evidence="7">
    <location>
        <position position="108"/>
    </location>
    <ligand>
        <name>shikimate</name>
        <dbReference type="ChEBI" id="CHEBI:36208"/>
    </ligand>
</feature>
<keyword evidence="6 7" id="KW-0057">Aromatic amino acid biosynthesis</keyword>
<dbReference type="eggNOG" id="COG0169">
    <property type="taxonomic scope" value="Bacteria"/>
</dbReference>
<keyword evidence="4 7" id="KW-0521">NADP</keyword>
<evidence type="ECO:0000256" key="4">
    <source>
        <dbReference type="ARBA" id="ARBA00022857"/>
    </source>
</evidence>
<dbReference type="GO" id="GO:0009073">
    <property type="term" value="P:aromatic amino acid family biosynthetic process"/>
    <property type="evidence" value="ECO:0007669"/>
    <property type="project" value="UniProtKB-KW"/>
</dbReference>
<comment type="catalytic activity">
    <reaction evidence="7">
        <text>shikimate + NADP(+) = 3-dehydroshikimate + NADPH + H(+)</text>
        <dbReference type="Rhea" id="RHEA:17737"/>
        <dbReference type="ChEBI" id="CHEBI:15378"/>
        <dbReference type="ChEBI" id="CHEBI:16630"/>
        <dbReference type="ChEBI" id="CHEBI:36208"/>
        <dbReference type="ChEBI" id="CHEBI:57783"/>
        <dbReference type="ChEBI" id="CHEBI:58349"/>
        <dbReference type="EC" id="1.1.1.25"/>
    </reaction>
</comment>
<proteinExistence type="inferred from homology"/>
<dbReference type="GO" id="GO:0008652">
    <property type="term" value="P:amino acid biosynthetic process"/>
    <property type="evidence" value="ECO:0007669"/>
    <property type="project" value="UniProtKB-KW"/>
</dbReference>
<accession>A3IXL2</accession>
<comment type="pathway">
    <text evidence="1 7">Metabolic intermediate biosynthesis; chorismate biosynthesis; chorismate from D-erythrose 4-phosphate and phosphoenolpyruvate: step 4/7.</text>
</comment>
<dbReference type="CDD" id="cd01065">
    <property type="entry name" value="NAD_bind_Shikimate_DH"/>
    <property type="match status" value="1"/>
</dbReference>
<reference evidence="10 11" key="1">
    <citation type="submission" date="2007-03" db="EMBL/GenBank/DDBJ databases">
        <authorList>
            <person name="Stal L."/>
            <person name="Ferriera S."/>
            <person name="Johnson J."/>
            <person name="Kravitz S."/>
            <person name="Beeson K."/>
            <person name="Sutton G."/>
            <person name="Rogers Y.-H."/>
            <person name="Friedman R."/>
            <person name="Frazier M."/>
            <person name="Venter J.C."/>
        </authorList>
    </citation>
    <scope>NUCLEOTIDE SEQUENCE [LARGE SCALE GENOMIC DNA]</scope>
    <source>
        <strain evidence="10 11">CCY0110</strain>
    </source>
</reference>
<dbReference type="EMBL" id="AAXW01000067">
    <property type="protein sequence ID" value="EAZ88768.1"/>
    <property type="molecule type" value="Genomic_DNA"/>
</dbReference>
<feature type="binding site" evidence="7">
    <location>
        <begin position="132"/>
        <end position="136"/>
    </location>
    <ligand>
        <name>NADP(+)</name>
        <dbReference type="ChEBI" id="CHEBI:58349"/>
    </ligand>
</feature>
<name>A3IXL2_9CHRO</name>
<evidence type="ECO:0000256" key="5">
    <source>
        <dbReference type="ARBA" id="ARBA00023002"/>
    </source>
</evidence>
<keyword evidence="5 7" id="KW-0560">Oxidoreductase</keyword>
<keyword evidence="11" id="KW-1185">Reference proteome</keyword>
<evidence type="ECO:0000256" key="6">
    <source>
        <dbReference type="ARBA" id="ARBA00023141"/>
    </source>
</evidence>
<keyword evidence="3 7" id="KW-0028">Amino-acid biosynthesis</keyword>
<comment type="caution">
    <text evidence="10">The sequence shown here is derived from an EMBL/GenBank/DDBJ whole genome shotgun (WGS) entry which is preliminary data.</text>
</comment>
<dbReference type="UniPathway" id="UPA00053">
    <property type="reaction ID" value="UER00087"/>
</dbReference>
<dbReference type="InterPro" id="IPR013708">
    <property type="entry name" value="Shikimate_DH-bd_N"/>
</dbReference>
<dbReference type="InterPro" id="IPR036291">
    <property type="entry name" value="NAD(P)-bd_dom_sf"/>
</dbReference>
<evidence type="ECO:0000313" key="11">
    <source>
        <dbReference type="Proteomes" id="UP000003781"/>
    </source>
</evidence>
<protein>
    <recommendedName>
        <fullName evidence="2 7">Shikimate dehydrogenase (NADP(+))</fullName>
        <shortName evidence="7">SDH</shortName>
        <ecNumber evidence="2 7">1.1.1.25</ecNumber>
    </recommendedName>
</protein>
<dbReference type="NCBIfam" id="NF001314">
    <property type="entry name" value="PRK00258.2-2"/>
    <property type="match status" value="1"/>
</dbReference>
<dbReference type="GO" id="GO:0005829">
    <property type="term" value="C:cytosol"/>
    <property type="evidence" value="ECO:0007669"/>
    <property type="project" value="TreeGrafter"/>
</dbReference>
<dbReference type="InterPro" id="IPR011342">
    <property type="entry name" value="Shikimate_DH"/>
</dbReference>
<dbReference type="HAMAP" id="MF_00222">
    <property type="entry name" value="Shikimate_DH_AroE"/>
    <property type="match status" value="1"/>
</dbReference>